<protein>
    <submittedName>
        <fullName evidence="1">Uncharacterized protein</fullName>
    </submittedName>
</protein>
<dbReference type="EMBL" id="NMUH01002670">
    <property type="protein sequence ID" value="MQM01389.1"/>
    <property type="molecule type" value="Genomic_DNA"/>
</dbReference>
<organism evidence="1 2">
    <name type="scientific">Colocasia esculenta</name>
    <name type="common">Wild taro</name>
    <name type="synonym">Arum esculentum</name>
    <dbReference type="NCBI Taxonomy" id="4460"/>
    <lineage>
        <taxon>Eukaryota</taxon>
        <taxon>Viridiplantae</taxon>
        <taxon>Streptophyta</taxon>
        <taxon>Embryophyta</taxon>
        <taxon>Tracheophyta</taxon>
        <taxon>Spermatophyta</taxon>
        <taxon>Magnoliopsida</taxon>
        <taxon>Liliopsida</taxon>
        <taxon>Araceae</taxon>
        <taxon>Aroideae</taxon>
        <taxon>Colocasieae</taxon>
        <taxon>Colocasia</taxon>
    </lineage>
</organism>
<dbReference type="AlphaFoldDB" id="A0A843VX13"/>
<evidence type="ECO:0000313" key="1">
    <source>
        <dbReference type="EMBL" id="MQM01389.1"/>
    </source>
</evidence>
<name>A0A843VX13_COLES</name>
<accession>A0A843VX13</accession>
<proteinExistence type="predicted"/>
<keyword evidence="2" id="KW-1185">Reference proteome</keyword>
<reference evidence="1" key="1">
    <citation type="submission" date="2017-07" db="EMBL/GenBank/DDBJ databases">
        <title>Taro Niue Genome Assembly and Annotation.</title>
        <authorList>
            <person name="Atibalentja N."/>
            <person name="Keating K."/>
            <person name="Fields C.J."/>
        </authorList>
    </citation>
    <scope>NUCLEOTIDE SEQUENCE</scope>
    <source>
        <strain evidence="1">Niue_2</strain>
        <tissue evidence="1">Leaf</tissue>
    </source>
</reference>
<dbReference type="Proteomes" id="UP000652761">
    <property type="component" value="Unassembled WGS sequence"/>
</dbReference>
<gene>
    <name evidence="1" type="ORF">Taro_034143</name>
</gene>
<comment type="caution">
    <text evidence="1">The sequence shown here is derived from an EMBL/GenBank/DDBJ whole genome shotgun (WGS) entry which is preliminary data.</text>
</comment>
<evidence type="ECO:0000313" key="2">
    <source>
        <dbReference type="Proteomes" id="UP000652761"/>
    </source>
</evidence>
<sequence length="103" mass="11763">MYLTGGGNLLSGRYSSGTCPHMVVGPTVIWRTDPHHLVVPAPCGFKTSHICLEFLREEEEEMFTAVLQAILEQIERDTRPAIPRRRMHTSCYTGHVIFNRYQC</sequence>